<evidence type="ECO:0000313" key="2">
    <source>
        <dbReference type="Proteomes" id="UP000072421"/>
    </source>
</evidence>
<gene>
    <name evidence="1" type="ORF">CFter6_1920</name>
</gene>
<organism evidence="1">
    <name type="scientific">Collimonas fungivorans</name>
    <dbReference type="NCBI Taxonomy" id="158899"/>
    <lineage>
        <taxon>Bacteria</taxon>
        <taxon>Pseudomonadati</taxon>
        <taxon>Pseudomonadota</taxon>
        <taxon>Betaproteobacteria</taxon>
        <taxon>Burkholderiales</taxon>
        <taxon>Oxalobacteraceae</taxon>
        <taxon>Collimonas</taxon>
    </lineage>
</organism>
<dbReference type="PROSITE" id="PS51257">
    <property type="entry name" value="PROKAR_LIPOPROTEIN"/>
    <property type="match status" value="1"/>
</dbReference>
<dbReference type="AlphaFoldDB" id="A0A127PAC2"/>
<sequence length="38" mass="4178">MQSQPIRPTSFRYSNTLAALRLPALFLLSLAIGCLASR</sequence>
<proteinExistence type="predicted"/>
<protein>
    <submittedName>
        <fullName evidence="1">Putative membrane protein</fullName>
    </submittedName>
</protein>
<dbReference type="EMBL" id="CP013232">
    <property type="protein sequence ID" value="AMO94615.1"/>
    <property type="molecule type" value="Genomic_DNA"/>
</dbReference>
<dbReference type="PATRIC" id="fig|158899.10.peg.1923"/>
<accession>A0A127PAC2</accession>
<reference evidence="1 2" key="1">
    <citation type="submission" date="2015-11" db="EMBL/GenBank/DDBJ databases">
        <title>Exploring the genomic traits of fungus-feeding bacterial genus Collimonas.</title>
        <authorList>
            <person name="Song C."/>
            <person name="Schmidt R."/>
            <person name="de Jager V."/>
            <person name="Krzyzanowska D."/>
            <person name="Jongedijk E."/>
            <person name="Cankar K."/>
            <person name="Beekwilder J."/>
            <person name="van Veen A."/>
            <person name="de Boer W."/>
            <person name="van Veen J.A."/>
            <person name="Garbeva P."/>
        </authorList>
    </citation>
    <scope>NUCLEOTIDE SEQUENCE [LARGE SCALE GENOMIC DNA]</scope>
    <source>
        <strain evidence="1 2">Ter6</strain>
    </source>
</reference>
<dbReference type="Proteomes" id="UP000072421">
    <property type="component" value="Chromosome"/>
</dbReference>
<evidence type="ECO:0000313" key="1">
    <source>
        <dbReference type="EMBL" id="AMO94615.1"/>
    </source>
</evidence>
<name>A0A127PAC2_9BURK</name>